<dbReference type="Proteomes" id="UP001596031">
    <property type="component" value="Unassembled WGS sequence"/>
</dbReference>
<dbReference type="InterPro" id="IPR014729">
    <property type="entry name" value="Rossmann-like_a/b/a_fold"/>
</dbReference>
<protein>
    <recommendedName>
        <fullName evidence="3">Phosphoadenosine phosphosulphate reductase domain-containing protein</fullName>
    </recommendedName>
</protein>
<organism evidence="1 2">
    <name type="scientific">Massilia jejuensis</name>
    <dbReference type="NCBI Taxonomy" id="648894"/>
    <lineage>
        <taxon>Bacteria</taxon>
        <taxon>Pseudomonadati</taxon>
        <taxon>Pseudomonadota</taxon>
        <taxon>Betaproteobacteria</taxon>
        <taxon>Burkholderiales</taxon>
        <taxon>Oxalobacteraceae</taxon>
        <taxon>Telluria group</taxon>
        <taxon>Massilia</taxon>
    </lineage>
</organism>
<dbReference type="EMBL" id="JBHSMS010000026">
    <property type="protein sequence ID" value="MFC5510994.1"/>
    <property type="molecule type" value="Genomic_DNA"/>
</dbReference>
<evidence type="ECO:0000313" key="1">
    <source>
        <dbReference type="EMBL" id="MFC5510994.1"/>
    </source>
</evidence>
<dbReference type="RefSeq" id="WP_379719061.1">
    <property type="nucleotide sequence ID" value="NZ_JBHSMS010000026.1"/>
</dbReference>
<reference evidence="2" key="1">
    <citation type="journal article" date="2019" name="Int. J. Syst. Evol. Microbiol.">
        <title>The Global Catalogue of Microorganisms (GCM) 10K type strain sequencing project: providing services to taxonomists for standard genome sequencing and annotation.</title>
        <authorList>
            <consortium name="The Broad Institute Genomics Platform"/>
            <consortium name="The Broad Institute Genome Sequencing Center for Infectious Disease"/>
            <person name="Wu L."/>
            <person name="Ma J."/>
        </authorList>
    </citation>
    <scope>NUCLEOTIDE SEQUENCE [LARGE SCALE GENOMIC DNA]</scope>
    <source>
        <strain evidence="2">CCUG 38813</strain>
    </source>
</reference>
<proteinExistence type="predicted"/>
<gene>
    <name evidence="1" type="ORF">ACFPOU_07635</name>
</gene>
<evidence type="ECO:0000313" key="2">
    <source>
        <dbReference type="Proteomes" id="UP001596031"/>
    </source>
</evidence>
<name>A0ABW0PGH2_9BURK</name>
<dbReference type="Gene3D" id="3.40.50.620">
    <property type="entry name" value="HUPs"/>
    <property type="match status" value="1"/>
</dbReference>
<accession>A0ABW0PGH2</accession>
<sequence length="406" mass="44973">MNDRVFPVQLLTRHFGAEIPPVAVTPEINDLLARNSVCAVGASGGKDSDACAIAVHKHLNAIGHTGPRILVHSDLGRIEWAESLPQCERLAAHLGWDLLVVRRQAGDMMDRWHGRWQNNVARYIDLSCVKMILPWSTPSMRFCTSELKAAVISSALKKRYPGQHIVNVAGIRREESENRAKAPIAKEDPRLKRKGLEGYTWNAVIEFNLDQVLGTIASSGLNLHEGYSKYGMSRISCVYCIMSSEADLMASAGCVDNHEVYVELVELEIESTFGFQGNRWLADVAPHLLTPNQRLAVVDAKERALLRQGAEAKIPKHLLYTKGWPTAAISSQDANLLAGVRREVADLLNLKVGYVTGDEVAHRYSELLLEKALKDAAKAEKKGLHAVQEELEDEDDEMANEIVSCR</sequence>
<evidence type="ECO:0008006" key="3">
    <source>
        <dbReference type="Google" id="ProtNLM"/>
    </source>
</evidence>
<comment type="caution">
    <text evidence="1">The sequence shown here is derived from an EMBL/GenBank/DDBJ whole genome shotgun (WGS) entry which is preliminary data.</text>
</comment>
<keyword evidence="2" id="KW-1185">Reference proteome</keyword>
<dbReference type="SUPFAM" id="SSF52402">
    <property type="entry name" value="Adenine nucleotide alpha hydrolases-like"/>
    <property type="match status" value="1"/>
</dbReference>